<sequence>MRKYYEALEIVSMDEEIESVRIDITDMTDEEKATTLAAIKDIMSGKTYKLTEHICYHDGIPPNKSCEVKEL</sequence>
<gene>
    <name evidence="1" type="ORF">MM415B02610_0004</name>
</gene>
<name>A0A6M3L3Q1_9ZZZZ</name>
<organism evidence="1">
    <name type="scientific">viral metagenome</name>
    <dbReference type="NCBI Taxonomy" id="1070528"/>
    <lineage>
        <taxon>unclassified sequences</taxon>
        <taxon>metagenomes</taxon>
        <taxon>organismal metagenomes</taxon>
    </lineage>
</organism>
<evidence type="ECO:0000313" key="1">
    <source>
        <dbReference type="EMBL" id="QJA89080.1"/>
    </source>
</evidence>
<reference evidence="1" key="1">
    <citation type="submission" date="2020-03" db="EMBL/GenBank/DDBJ databases">
        <title>The deep terrestrial virosphere.</title>
        <authorList>
            <person name="Holmfeldt K."/>
            <person name="Nilsson E."/>
            <person name="Simone D."/>
            <person name="Lopez-Fernandez M."/>
            <person name="Wu X."/>
            <person name="de Brujin I."/>
            <person name="Lundin D."/>
            <person name="Andersson A."/>
            <person name="Bertilsson S."/>
            <person name="Dopson M."/>
        </authorList>
    </citation>
    <scope>NUCLEOTIDE SEQUENCE</scope>
    <source>
        <strain evidence="1">MM415B02610</strain>
    </source>
</reference>
<dbReference type="EMBL" id="MT142822">
    <property type="protein sequence ID" value="QJA89080.1"/>
    <property type="molecule type" value="Genomic_DNA"/>
</dbReference>
<dbReference type="AlphaFoldDB" id="A0A6M3L3Q1"/>
<proteinExistence type="predicted"/>
<accession>A0A6M3L3Q1</accession>
<protein>
    <submittedName>
        <fullName evidence="1">Uncharacterized protein</fullName>
    </submittedName>
</protein>